<evidence type="ECO:0000256" key="8">
    <source>
        <dbReference type="ARBA" id="ARBA00023136"/>
    </source>
</evidence>
<dbReference type="GO" id="GO:0015420">
    <property type="term" value="F:ABC-type vitamin B12 transporter activity"/>
    <property type="evidence" value="ECO:0007669"/>
    <property type="project" value="UniProtKB-UniRule"/>
</dbReference>
<evidence type="ECO:0000256" key="4">
    <source>
        <dbReference type="ARBA" id="ARBA00022475"/>
    </source>
</evidence>
<dbReference type="AlphaFoldDB" id="A0A840J5N8"/>
<keyword evidence="5 9" id="KW-0169">Cobalamin biosynthesis</keyword>
<reference evidence="10 11" key="1">
    <citation type="submission" date="2020-08" db="EMBL/GenBank/DDBJ databases">
        <title>Sequencing the genomes of 1000 actinobacteria strains.</title>
        <authorList>
            <person name="Klenk H.-P."/>
        </authorList>
    </citation>
    <scope>NUCLEOTIDE SEQUENCE [LARGE SCALE GENOMIC DNA]</scope>
    <source>
        <strain evidence="10 11">DSM 45859</strain>
    </source>
</reference>
<keyword evidence="11" id="KW-1185">Reference proteome</keyword>
<keyword evidence="7 9" id="KW-1133">Transmembrane helix</keyword>
<dbReference type="HAMAP" id="MF_00024">
    <property type="entry name" value="CobD_CbiB"/>
    <property type="match status" value="1"/>
</dbReference>
<comment type="function">
    <text evidence="9">Converts cobyric acid to cobinamide by the addition of aminopropanol on the F carboxylic group.</text>
</comment>
<organism evidence="10 11">
    <name type="scientific">Amycolatopsis jiangsuensis</name>
    <dbReference type="NCBI Taxonomy" id="1181879"/>
    <lineage>
        <taxon>Bacteria</taxon>
        <taxon>Bacillati</taxon>
        <taxon>Actinomycetota</taxon>
        <taxon>Actinomycetes</taxon>
        <taxon>Pseudonocardiales</taxon>
        <taxon>Pseudonocardiaceae</taxon>
        <taxon>Amycolatopsis</taxon>
    </lineage>
</organism>
<evidence type="ECO:0000256" key="7">
    <source>
        <dbReference type="ARBA" id="ARBA00022989"/>
    </source>
</evidence>
<evidence type="ECO:0000313" key="11">
    <source>
        <dbReference type="Proteomes" id="UP000581769"/>
    </source>
</evidence>
<dbReference type="RefSeq" id="WP_184783900.1">
    <property type="nucleotide sequence ID" value="NZ_JACHMG010000001.1"/>
</dbReference>
<dbReference type="GO" id="GO:0005886">
    <property type="term" value="C:plasma membrane"/>
    <property type="evidence" value="ECO:0007669"/>
    <property type="project" value="UniProtKB-SubCell"/>
</dbReference>
<evidence type="ECO:0000256" key="6">
    <source>
        <dbReference type="ARBA" id="ARBA00022692"/>
    </source>
</evidence>
<keyword evidence="4 9" id="KW-1003">Cell membrane</keyword>
<keyword evidence="8 9" id="KW-0472">Membrane</keyword>
<evidence type="ECO:0000256" key="9">
    <source>
        <dbReference type="HAMAP-Rule" id="MF_00024"/>
    </source>
</evidence>
<dbReference type="GO" id="GO:0048472">
    <property type="term" value="F:threonine-phosphate decarboxylase activity"/>
    <property type="evidence" value="ECO:0007669"/>
    <property type="project" value="InterPro"/>
</dbReference>
<evidence type="ECO:0000256" key="3">
    <source>
        <dbReference type="ARBA" id="ARBA00006263"/>
    </source>
</evidence>
<dbReference type="GO" id="GO:0009236">
    <property type="term" value="P:cobalamin biosynthetic process"/>
    <property type="evidence" value="ECO:0007669"/>
    <property type="project" value="UniProtKB-UniRule"/>
</dbReference>
<dbReference type="EMBL" id="JACHMG010000001">
    <property type="protein sequence ID" value="MBB4689350.1"/>
    <property type="molecule type" value="Genomic_DNA"/>
</dbReference>
<feature type="transmembrane region" description="Helical" evidence="9">
    <location>
        <begin position="53"/>
        <end position="71"/>
    </location>
</feature>
<dbReference type="UniPathway" id="UPA00148"/>
<name>A0A840J5N8_9PSEU</name>
<dbReference type="GO" id="GO:0016874">
    <property type="term" value="F:ligase activity"/>
    <property type="evidence" value="ECO:0007669"/>
    <property type="project" value="UniProtKB-KW"/>
</dbReference>
<keyword evidence="6 9" id="KW-0812">Transmembrane</keyword>
<dbReference type="PANTHER" id="PTHR34308:SF1">
    <property type="entry name" value="COBALAMIN BIOSYNTHESIS PROTEIN CBIB"/>
    <property type="match status" value="1"/>
</dbReference>
<sequence>MPLRQAATAAGLITGYVADAWFGDPRRGHPVAGFGTVAGALERRWWADSKTRGAGYAVTCAGTVAGLGLAAQAATRRRPSARFALVAVATWAVLGGSGLAAEGREMARLLESGDLPAARRRLGHLCARDATGLDAAALSRAATESIAENTSDAVVAPLLWGAVAGIPGLLGYRAVNTLDAMVGYRSPRHRNFGWFAARADDVVNLVPARAGALLTTLCAPLAGGRTRSAWRVWRRDGSAHPSPNAGQVEAAFAGALDLRLGGTNTYHGAEERRGTLGDGRPPVPADLRRAVRLSRMAGAAALAVAALGAVLR</sequence>
<dbReference type="InterPro" id="IPR004485">
    <property type="entry name" value="Cobalamin_biosynth_CobD/CbiB"/>
</dbReference>
<evidence type="ECO:0000313" key="10">
    <source>
        <dbReference type="EMBL" id="MBB4689350.1"/>
    </source>
</evidence>
<comment type="caution">
    <text evidence="10">The sequence shown here is derived from an EMBL/GenBank/DDBJ whole genome shotgun (WGS) entry which is preliminary data.</text>
</comment>
<protein>
    <recommendedName>
        <fullName evidence="9">Cobalamin biosynthesis protein CobD</fullName>
    </recommendedName>
</protein>
<dbReference type="NCBIfam" id="TIGR00380">
    <property type="entry name" value="cobal_cbiB"/>
    <property type="match status" value="1"/>
</dbReference>
<comment type="caution">
    <text evidence="9">Lacks conserved residue(s) required for the propagation of feature annotation.</text>
</comment>
<gene>
    <name evidence="9" type="primary">cobD</name>
    <name evidence="10" type="ORF">BJY18_006835</name>
</gene>
<accession>A0A840J5N8</accession>
<dbReference type="Proteomes" id="UP000581769">
    <property type="component" value="Unassembled WGS sequence"/>
</dbReference>
<dbReference type="PANTHER" id="PTHR34308">
    <property type="entry name" value="COBALAMIN BIOSYNTHESIS PROTEIN CBIB"/>
    <property type="match status" value="1"/>
</dbReference>
<comment type="pathway">
    <text evidence="2 9">Cofactor biosynthesis; adenosylcobalamin biosynthesis.</text>
</comment>
<comment type="similarity">
    <text evidence="3 9">Belongs to the CobD/CbiB family.</text>
</comment>
<evidence type="ECO:0000256" key="2">
    <source>
        <dbReference type="ARBA" id="ARBA00004953"/>
    </source>
</evidence>
<evidence type="ECO:0000256" key="1">
    <source>
        <dbReference type="ARBA" id="ARBA00004651"/>
    </source>
</evidence>
<dbReference type="NCBIfam" id="NF002276">
    <property type="entry name" value="PRK01209.1-4"/>
    <property type="match status" value="1"/>
</dbReference>
<proteinExistence type="inferred from homology"/>
<keyword evidence="10" id="KW-0436">Ligase</keyword>
<comment type="subcellular location">
    <subcellularLocation>
        <location evidence="1 9">Cell membrane</location>
        <topology evidence="1 9">Multi-pass membrane protein</topology>
    </subcellularLocation>
</comment>
<evidence type="ECO:0000256" key="5">
    <source>
        <dbReference type="ARBA" id="ARBA00022573"/>
    </source>
</evidence>
<dbReference type="Pfam" id="PF03186">
    <property type="entry name" value="CobD_Cbib"/>
    <property type="match status" value="1"/>
</dbReference>